<dbReference type="Gene3D" id="3.40.50.1010">
    <property type="entry name" value="5'-nuclease"/>
    <property type="match status" value="1"/>
</dbReference>
<evidence type="ECO:0000313" key="3">
    <source>
        <dbReference type="Proteomes" id="UP000251558"/>
    </source>
</evidence>
<evidence type="ECO:0000259" key="1">
    <source>
        <dbReference type="Pfam" id="PF16289"/>
    </source>
</evidence>
<dbReference type="SUPFAM" id="SSF88723">
    <property type="entry name" value="PIN domain-like"/>
    <property type="match status" value="1"/>
</dbReference>
<dbReference type="InterPro" id="IPR032557">
    <property type="entry name" value="DUF4935"/>
</dbReference>
<keyword evidence="3" id="KW-1185">Reference proteome</keyword>
<name>A0A330HZC9_9HYPH</name>
<protein>
    <recommendedName>
        <fullName evidence="1">DUF4935 domain-containing protein</fullName>
    </recommendedName>
</protein>
<dbReference type="EMBL" id="QMBP01000001">
    <property type="protein sequence ID" value="RAZ92374.1"/>
    <property type="molecule type" value="Genomic_DNA"/>
</dbReference>
<reference evidence="2 3" key="2">
    <citation type="submission" date="2018-07" db="EMBL/GenBank/DDBJ databases">
        <title>Diversity of Mesorhizobium strains in Brazil.</title>
        <authorList>
            <person name="Helene L.C.F."/>
            <person name="Dall'Agnol R."/>
            <person name="Delamuta J.R.M."/>
            <person name="Hungria M."/>
        </authorList>
    </citation>
    <scope>NUCLEOTIDE SEQUENCE [LARGE SCALE GENOMIC DNA]</scope>
    <source>
        <strain evidence="2 3">AC99b</strain>
    </source>
</reference>
<accession>A0A330HZC9</accession>
<evidence type="ECO:0000313" key="2">
    <source>
        <dbReference type="EMBL" id="RAZ92374.1"/>
    </source>
</evidence>
<dbReference type="Pfam" id="PF16289">
    <property type="entry name" value="PIN_12"/>
    <property type="match status" value="1"/>
</dbReference>
<dbReference type="Proteomes" id="UP000251558">
    <property type="component" value="Unassembled WGS sequence"/>
</dbReference>
<dbReference type="OrthoDB" id="8685584at2"/>
<organism evidence="2 3">
    <name type="scientific">Mesorhizobium hawassense</name>
    <dbReference type="NCBI Taxonomy" id="1209954"/>
    <lineage>
        <taxon>Bacteria</taxon>
        <taxon>Pseudomonadati</taxon>
        <taxon>Pseudomonadota</taxon>
        <taxon>Alphaproteobacteria</taxon>
        <taxon>Hyphomicrobiales</taxon>
        <taxon>Phyllobacteriaceae</taxon>
        <taxon>Mesorhizobium</taxon>
    </lineage>
</organism>
<feature type="domain" description="DUF4935" evidence="1">
    <location>
        <begin position="4"/>
        <end position="182"/>
    </location>
</feature>
<sequence>MLKILVDTCVWLDLAKDYRQQSLILAAKELFDGQQIDFVVPDVVKAEFARNKARVAEDARRSLQAHFRLVREAVDRFAEDDYKTETLNSLNEIDQRIAMKGEAVNKSIEWIEDLLAHGLSKATTKAIKQRVTERAIAGLAPYHRSKNSVGDAILVETYADLASAAKAKGQRVAFVSHNTRDFSDPNGDQRNPHPDIAELFDGPHSTYWTSLGDLLKSEHADYLEFVDEELSWTDQPRRLSQILEAARLLGLQVWYNRHWNLRSQVERGDTKVVTKPEWEAAEPRSRNNRVIIDSIWKGALEAARKTEEEVGLENLGPWTDFEWGMVNGKLSALRWVMGDDWDMLDT</sequence>
<dbReference type="RefSeq" id="WP_112094902.1">
    <property type="nucleotide sequence ID" value="NZ_QMBP01000001.1"/>
</dbReference>
<dbReference type="AlphaFoldDB" id="A0A330HZC9"/>
<gene>
    <name evidence="2" type="ORF">DPM33_00135</name>
</gene>
<proteinExistence type="predicted"/>
<dbReference type="InterPro" id="IPR029060">
    <property type="entry name" value="PIN-like_dom_sf"/>
</dbReference>
<comment type="caution">
    <text evidence="2">The sequence shown here is derived from an EMBL/GenBank/DDBJ whole genome shotgun (WGS) entry which is preliminary data.</text>
</comment>
<reference evidence="3" key="1">
    <citation type="submission" date="2018-06" db="EMBL/GenBank/DDBJ databases">
        <authorList>
            <person name="Helene L.C."/>
            <person name="Dall'Agnol R."/>
            <person name="Delamuta J.R."/>
            <person name="Hungria M."/>
        </authorList>
    </citation>
    <scope>NUCLEOTIDE SEQUENCE [LARGE SCALE GENOMIC DNA]</scope>
    <source>
        <strain evidence="3">AC99b</strain>
    </source>
</reference>